<accession>A0A844FEW4</accession>
<evidence type="ECO:0000313" key="3">
    <source>
        <dbReference type="Proteomes" id="UP000462760"/>
    </source>
</evidence>
<keyword evidence="1" id="KW-0812">Transmembrane</keyword>
<dbReference type="RefSeq" id="WP_154482483.1">
    <property type="nucleotide sequence ID" value="NZ_JAHLOA010000002.1"/>
</dbReference>
<feature type="transmembrane region" description="Helical" evidence="1">
    <location>
        <begin position="64"/>
        <end position="84"/>
    </location>
</feature>
<sequence>MKRLKISKYFEWLKMGAKIQLFDRGILLENIFNFIFQIFLSYFLWKGIYGSNKILNGRNFQQMINYIILSVGISNIFVYPNIYFMSMDIKSGNIAYTLLKPIDYQMQFIFKNIGIVLPILVISIFSVLVFQIFIFSIDMPVNFIYFVISVFLSLLTVITFDFILGMVCFWTENSWGVSTLEFAIVSFFSGRLIPLDFFPKNFRYLFIEILPFSGIIYTPIDIYQNYWSANDFLMYLIQQSGWIIILLLIGRYIFNIARNHVFINGG</sequence>
<protein>
    <recommendedName>
        <fullName evidence="4">ABC transporter permease</fullName>
    </recommendedName>
</protein>
<feature type="transmembrane region" description="Helical" evidence="1">
    <location>
        <begin position="232"/>
        <end position="254"/>
    </location>
</feature>
<reference evidence="2 3" key="1">
    <citation type="submission" date="2019-08" db="EMBL/GenBank/DDBJ databases">
        <title>In-depth cultivation of the pig gut microbiome towards novel bacterial diversity and tailored functional studies.</title>
        <authorList>
            <person name="Wylensek D."/>
            <person name="Hitch T.C.A."/>
            <person name="Clavel T."/>
        </authorList>
    </citation>
    <scope>NUCLEOTIDE SEQUENCE [LARGE SCALE GENOMIC DNA]</scope>
    <source>
        <strain evidence="2 3">Med78-601-WT-4W-RMD-3</strain>
    </source>
</reference>
<keyword evidence="1" id="KW-1133">Transmembrane helix</keyword>
<evidence type="ECO:0000256" key="1">
    <source>
        <dbReference type="SAM" id="Phobius"/>
    </source>
</evidence>
<dbReference type="OrthoDB" id="3818833at2"/>
<dbReference type="AlphaFoldDB" id="A0A844FEW4"/>
<feature type="transmembrane region" description="Helical" evidence="1">
    <location>
        <begin position="21"/>
        <end position="44"/>
    </location>
</feature>
<organism evidence="2 3">
    <name type="scientific">Anaerosalibacter bizertensis</name>
    <dbReference type="NCBI Taxonomy" id="932217"/>
    <lineage>
        <taxon>Bacteria</taxon>
        <taxon>Bacillati</taxon>
        <taxon>Bacillota</taxon>
        <taxon>Tissierellia</taxon>
        <taxon>Tissierellales</taxon>
        <taxon>Sporanaerobacteraceae</taxon>
        <taxon>Anaerosalibacter</taxon>
    </lineage>
</organism>
<name>A0A844FEW4_9FIRM</name>
<feature type="transmembrane region" description="Helical" evidence="1">
    <location>
        <begin position="115"/>
        <end position="137"/>
    </location>
</feature>
<keyword evidence="1" id="KW-0472">Membrane</keyword>
<feature type="transmembrane region" description="Helical" evidence="1">
    <location>
        <begin position="143"/>
        <end position="170"/>
    </location>
</feature>
<dbReference type="Proteomes" id="UP000462760">
    <property type="component" value="Unassembled WGS sequence"/>
</dbReference>
<dbReference type="EMBL" id="VULR01000002">
    <property type="protein sequence ID" value="MSS42547.1"/>
    <property type="molecule type" value="Genomic_DNA"/>
</dbReference>
<dbReference type="PANTHER" id="PTHR36832:SF1">
    <property type="entry name" value="SLR1174 PROTEIN"/>
    <property type="match status" value="1"/>
</dbReference>
<dbReference type="InterPro" id="IPR010390">
    <property type="entry name" value="ABC-2_transporter-like"/>
</dbReference>
<comment type="caution">
    <text evidence="2">The sequence shown here is derived from an EMBL/GenBank/DDBJ whole genome shotgun (WGS) entry which is preliminary data.</text>
</comment>
<gene>
    <name evidence="2" type="ORF">FYJ27_02195</name>
</gene>
<proteinExistence type="predicted"/>
<evidence type="ECO:0008006" key="4">
    <source>
        <dbReference type="Google" id="ProtNLM"/>
    </source>
</evidence>
<dbReference type="Pfam" id="PF06182">
    <property type="entry name" value="ABC2_membrane_6"/>
    <property type="match status" value="1"/>
</dbReference>
<evidence type="ECO:0000313" key="2">
    <source>
        <dbReference type="EMBL" id="MSS42547.1"/>
    </source>
</evidence>
<dbReference type="PANTHER" id="PTHR36832">
    <property type="entry name" value="SLR1174 PROTEIN-RELATED"/>
    <property type="match status" value="1"/>
</dbReference>